<evidence type="ECO:0000313" key="2">
    <source>
        <dbReference type="EMBL" id="SAI31376.1"/>
    </source>
</evidence>
<dbReference type="RefSeq" id="WP_066412598.1">
    <property type="nucleotide sequence ID" value="NZ_FKBS01000014.1"/>
</dbReference>
<keyword evidence="1" id="KW-0812">Transmembrane</keyword>
<organism evidence="2 3">
    <name type="scientific">Bordetella ansorpii</name>
    <dbReference type="NCBI Taxonomy" id="288768"/>
    <lineage>
        <taxon>Bacteria</taxon>
        <taxon>Pseudomonadati</taxon>
        <taxon>Pseudomonadota</taxon>
        <taxon>Betaproteobacteria</taxon>
        <taxon>Burkholderiales</taxon>
        <taxon>Alcaligenaceae</taxon>
        <taxon>Bordetella</taxon>
    </lineage>
</organism>
<protein>
    <recommendedName>
        <fullName evidence="4">Transmembrane protein</fullName>
    </recommendedName>
</protein>
<accession>A0A157PDI2</accession>
<keyword evidence="1" id="KW-1133">Transmembrane helix</keyword>
<dbReference type="AlphaFoldDB" id="A0A157PDI2"/>
<evidence type="ECO:0008006" key="4">
    <source>
        <dbReference type="Google" id="ProtNLM"/>
    </source>
</evidence>
<feature type="transmembrane region" description="Helical" evidence="1">
    <location>
        <begin position="151"/>
        <end position="172"/>
    </location>
</feature>
<evidence type="ECO:0000313" key="3">
    <source>
        <dbReference type="Proteomes" id="UP000077037"/>
    </source>
</evidence>
<name>A0A157PDI2_9BORD</name>
<dbReference type="Proteomes" id="UP000077037">
    <property type="component" value="Unassembled WGS sequence"/>
</dbReference>
<evidence type="ECO:0000256" key="1">
    <source>
        <dbReference type="SAM" id="Phobius"/>
    </source>
</evidence>
<keyword evidence="1" id="KW-0472">Membrane</keyword>
<gene>
    <name evidence="2" type="ORF">SAMEA1982600_02513</name>
</gene>
<dbReference type="EMBL" id="FKBS01000014">
    <property type="protein sequence ID" value="SAI31376.1"/>
    <property type="molecule type" value="Genomic_DNA"/>
</dbReference>
<proteinExistence type="predicted"/>
<sequence>MPGLRKNIKSSIRSFFKRPVVQFFAFSLLGSAIYSIRFVSFPVECAEPPLRAAGLLQISSPGGKGGGPVIFLDFFLPTCHYADLGEEHRCYAYEEVRPWAGKPVVMEYWTCQSGLSTVKLLGEIRADGRPLPRFSRAELEASRARAADQPYWVYGIFPAIFTGLMFIFYFLLPNPARRPEEETQP</sequence>
<reference evidence="2 3" key="1">
    <citation type="submission" date="2016-03" db="EMBL/GenBank/DDBJ databases">
        <authorList>
            <consortium name="Pathogen Informatics"/>
        </authorList>
    </citation>
    <scope>NUCLEOTIDE SEQUENCE [LARGE SCALE GENOMIC DNA]</scope>
    <source>
        <strain evidence="2 3">NCTC13364</strain>
    </source>
</reference>